<comment type="similarity">
    <text evidence="1">Belongs to the SDHAF4 family.</text>
</comment>
<dbReference type="RefSeq" id="WP_150006651.1">
    <property type="nucleotide sequence ID" value="NZ_BKCN01000001.1"/>
</dbReference>
<evidence type="ECO:0008006" key="5">
    <source>
        <dbReference type="Google" id="ProtNLM"/>
    </source>
</evidence>
<feature type="region of interest" description="Disordered" evidence="2">
    <location>
        <begin position="1"/>
        <end position="56"/>
    </location>
</feature>
<evidence type="ECO:0000256" key="2">
    <source>
        <dbReference type="SAM" id="MobiDB-lite"/>
    </source>
</evidence>
<dbReference type="Pfam" id="PF07896">
    <property type="entry name" value="DUF1674"/>
    <property type="match status" value="1"/>
</dbReference>
<accession>A0A5A7N5L8</accession>
<dbReference type="PANTHER" id="PTHR28524:SF3">
    <property type="entry name" value="SUCCINATE DEHYDROGENASE ASSEMBLY FACTOR 4, MITOCHONDRIAL"/>
    <property type="match status" value="1"/>
</dbReference>
<gene>
    <name evidence="3" type="ORF">JCM17846_00510</name>
</gene>
<protein>
    <recommendedName>
        <fullName evidence="5">DUF1674 domain-containing protein</fullName>
    </recommendedName>
</protein>
<reference evidence="3 4" key="1">
    <citation type="submission" date="2019-09" db="EMBL/GenBank/DDBJ databases">
        <title>NBRP : Genome information of microbial organism related human and environment.</title>
        <authorList>
            <person name="Hattori M."/>
            <person name="Oshima K."/>
            <person name="Inaba H."/>
            <person name="Suda W."/>
            <person name="Sakamoto M."/>
            <person name="Iino T."/>
            <person name="Kitahara M."/>
            <person name="Oshida Y."/>
            <person name="Iida T."/>
            <person name="Kudo T."/>
            <person name="Itoh T."/>
            <person name="Ohkuma M."/>
        </authorList>
    </citation>
    <scope>NUCLEOTIDE SEQUENCE [LARGE SCALE GENOMIC DNA]</scope>
    <source>
        <strain evidence="3 4">Q-1</strain>
    </source>
</reference>
<keyword evidence="4" id="KW-1185">Reference proteome</keyword>
<organism evidence="3 4">
    <name type="scientific">Iodidimonas nitroreducens</name>
    <dbReference type="NCBI Taxonomy" id="1236968"/>
    <lineage>
        <taxon>Bacteria</taxon>
        <taxon>Pseudomonadati</taxon>
        <taxon>Pseudomonadota</taxon>
        <taxon>Alphaproteobacteria</taxon>
        <taxon>Iodidimonadales</taxon>
        <taxon>Iodidimonadaceae</taxon>
        <taxon>Iodidimonas</taxon>
    </lineage>
</organism>
<evidence type="ECO:0000313" key="4">
    <source>
        <dbReference type="Proteomes" id="UP000324996"/>
    </source>
</evidence>
<evidence type="ECO:0000313" key="3">
    <source>
        <dbReference type="EMBL" id="GER02369.1"/>
    </source>
</evidence>
<feature type="compositionally biased region" description="Basic and acidic residues" evidence="2">
    <location>
        <begin position="14"/>
        <end position="23"/>
    </location>
</feature>
<dbReference type="Proteomes" id="UP000324996">
    <property type="component" value="Unassembled WGS sequence"/>
</dbReference>
<proteinExistence type="inferred from homology"/>
<name>A0A5A7N5L8_9PROT</name>
<dbReference type="EMBL" id="BKCN01000001">
    <property type="protein sequence ID" value="GER02369.1"/>
    <property type="molecule type" value="Genomic_DNA"/>
</dbReference>
<dbReference type="InterPro" id="IPR012875">
    <property type="entry name" value="SDHF4"/>
</dbReference>
<dbReference type="PANTHER" id="PTHR28524">
    <property type="entry name" value="SUCCINATE DEHYDROGENASE ASSEMBLY FACTOR 4, MITOCHONDRIAL"/>
    <property type="match status" value="1"/>
</dbReference>
<feature type="compositionally biased region" description="Polar residues" evidence="2">
    <location>
        <begin position="1"/>
        <end position="10"/>
    </location>
</feature>
<evidence type="ECO:0000256" key="1">
    <source>
        <dbReference type="ARBA" id="ARBA00005701"/>
    </source>
</evidence>
<comment type="caution">
    <text evidence="3">The sequence shown here is derived from an EMBL/GenBank/DDBJ whole genome shotgun (WGS) entry which is preliminary data.</text>
</comment>
<sequence>MSDQKTQSPSEIPDETHDPEQKPRQNQKLQPEKGGPKGPEPTRFGDWEKNGIASDF</sequence>
<dbReference type="AlphaFoldDB" id="A0A5A7N5L8"/>